<evidence type="ECO:0000256" key="4">
    <source>
        <dbReference type="PROSITE-ProRule" id="PRU00453"/>
    </source>
</evidence>
<evidence type="ECO:0000259" key="5">
    <source>
        <dbReference type="PROSITE" id="PS51083"/>
    </source>
</evidence>
<evidence type="ECO:0000256" key="1">
    <source>
        <dbReference type="ARBA" id="ARBA00022723"/>
    </source>
</evidence>
<dbReference type="GO" id="GO:0000492">
    <property type="term" value="P:box C/D snoRNP assembly"/>
    <property type="evidence" value="ECO:0007669"/>
    <property type="project" value="TreeGrafter"/>
</dbReference>
<dbReference type="CDD" id="cd23024">
    <property type="entry name" value="zf-HIT_ZNHIT2-3"/>
    <property type="match status" value="1"/>
</dbReference>
<keyword evidence="3" id="KW-0862">Zinc</keyword>
<keyword evidence="2 4" id="KW-0863">Zinc-finger</keyword>
<evidence type="ECO:0000313" key="6">
    <source>
        <dbReference type="EMBL" id="RXH98131.1"/>
    </source>
</evidence>
<dbReference type="Pfam" id="PF04438">
    <property type="entry name" value="zf-HIT"/>
    <property type="match status" value="1"/>
</dbReference>
<protein>
    <recommendedName>
        <fullName evidence="5">HIT-type domain-containing protein</fullName>
    </recommendedName>
</protein>
<sequence length="141" mass="15382">MGPRVVCQVCNEAQSKYKCPSCRAPYCSVPCFKKHKENPCALPVSSEVKPPSPELLVERPLLVEEPSQVLQRPQLEAIASSGEICSALKDENLQKLILSIDCSPDAEKELEKAMGVDVFRVFTDKILSTIETSSSSANANS</sequence>
<dbReference type="PROSITE" id="PS51083">
    <property type="entry name" value="ZF_HIT"/>
    <property type="match status" value="1"/>
</dbReference>
<comment type="caution">
    <text evidence="6">The sequence shown here is derived from an EMBL/GenBank/DDBJ whole genome shotgun (WGS) entry which is preliminary data.</text>
</comment>
<dbReference type="AlphaFoldDB" id="A0A498JY81"/>
<dbReference type="GO" id="GO:0070761">
    <property type="term" value="C:pre-snoRNP complex"/>
    <property type="evidence" value="ECO:0007669"/>
    <property type="project" value="TreeGrafter"/>
</dbReference>
<evidence type="ECO:0000256" key="2">
    <source>
        <dbReference type="ARBA" id="ARBA00022771"/>
    </source>
</evidence>
<proteinExistence type="predicted"/>
<evidence type="ECO:0000313" key="7">
    <source>
        <dbReference type="Proteomes" id="UP000290289"/>
    </source>
</evidence>
<dbReference type="Proteomes" id="UP000290289">
    <property type="component" value="Chromosome 5"/>
</dbReference>
<dbReference type="GO" id="GO:0000463">
    <property type="term" value="P:maturation of LSU-rRNA from tricistronic rRNA transcript (SSU-rRNA, 5.8S rRNA, LSU-rRNA)"/>
    <property type="evidence" value="ECO:0007669"/>
    <property type="project" value="TreeGrafter"/>
</dbReference>
<evidence type="ECO:0000256" key="3">
    <source>
        <dbReference type="ARBA" id="ARBA00022833"/>
    </source>
</evidence>
<dbReference type="GO" id="GO:0005634">
    <property type="term" value="C:nucleus"/>
    <property type="evidence" value="ECO:0007669"/>
    <property type="project" value="TreeGrafter"/>
</dbReference>
<accession>A0A498JY81</accession>
<dbReference type="GO" id="GO:0008270">
    <property type="term" value="F:zinc ion binding"/>
    <property type="evidence" value="ECO:0007669"/>
    <property type="project" value="UniProtKB-UniRule"/>
</dbReference>
<keyword evidence="1" id="KW-0479">Metal-binding</keyword>
<keyword evidence="7" id="KW-1185">Reference proteome</keyword>
<reference evidence="6 7" key="1">
    <citation type="submission" date="2018-10" db="EMBL/GenBank/DDBJ databases">
        <title>A high-quality apple genome assembly.</title>
        <authorList>
            <person name="Hu J."/>
        </authorList>
    </citation>
    <scope>NUCLEOTIDE SEQUENCE [LARGE SCALE GENOMIC DNA]</scope>
    <source>
        <strain evidence="7">cv. HFTH1</strain>
        <tissue evidence="6">Young leaf</tissue>
    </source>
</reference>
<dbReference type="SUPFAM" id="SSF144232">
    <property type="entry name" value="HIT/MYND zinc finger-like"/>
    <property type="match status" value="1"/>
</dbReference>
<dbReference type="EMBL" id="RDQH01000331">
    <property type="protein sequence ID" value="RXH98131.1"/>
    <property type="molecule type" value="Genomic_DNA"/>
</dbReference>
<gene>
    <name evidence="6" type="ORF">DVH24_010456</name>
</gene>
<dbReference type="GO" id="GO:0048254">
    <property type="term" value="P:snoRNA localization"/>
    <property type="evidence" value="ECO:0007669"/>
    <property type="project" value="TreeGrafter"/>
</dbReference>
<feature type="domain" description="HIT-type" evidence="5">
    <location>
        <begin position="7"/>
        <end position="40"/>
    </location>
</feature>
<organism evidence="6 7">
    <name type="scientific">Malus domestica</name>
    <name type="common">Apple</name>
    <name type="synonym">Pyrus malus</name>
    <dbReference type="NCBI Taxonomy" id="3750"/>
    <lineage>
        <taxon>Eukaryota</taxon>
        <taxon>Viridiplantae</taxon>
        <taxon>Streptophyta</taxon>
        <taxon>Embryophyta</taxon>
        <taxon>Tracheophyta</taxon>
        <taxon>Spermatophyta</taxon>
        <taxon>Magnoliopsida</taxon>
        <taxon>eudicotyledons</taxon>
        <taxon>Gunneridae</taxon>
        <taxon>Pentapetalae</taxon>
        <taxon>rosids</taxon>
        <taxon>fabids</taxon>
        <taxon>Rosales</taxon>
        <taxon>Rosaceae</taxon>
        <taxon>Amygdaloideae</taxon>
        <taxon>Maleae</taxon>
        <taxon>Malus</taxon>
    </lineage>
</organism>
<dbReference type="STRING" id="3750.A0A498JY81"/>
<name>A0A498JY81_MALDO</name>
<dbReference type="Gene3D" id="3.30.60.190">
    <property type="match status" value="1"/>
</dbReference>
<dbReference type="InterPro" id="IPR051639">
    <property type="entry name" value="BCD1"/>
</dbReference>
<dbReference type="InterPro" id="IPR007529">
    <property type="entry name" value="Znf_HIT"/>
</dbReference>
<dbReference type="PANTHER" id="PTHR13483">
    <property type="entry name" value="BOX C_D SNORNA PROTEIN 1-RELATED"/>
    <property type="match status" value="1"/>
</dbReference>
<dbReference type="PANTHER" id="PTHR13483:SF11">
    <property type="entry name" value="ZINC FINGER HIT DOMAIN-CONTAINING PROTEIN 3"/>
    <property type="match status" value="1"/>
</dbReference>